<dbReference type="RefSeq" id="WP_160825601.1">
    <property type="nucleotide sequence ID" value="NZ_JBHSXE010000001.1"/>
</dbReference>
<organism evidence="4 5">
    <name type="scientific">Actinomadura yumaensis</name>
    <dbReference type="NCBI Taxonomy" id="111807"/>
    <lineage>
        <taxon>Bacteria</taxon>
        <taxon>Bacillati</taxon>
        <taxon>Actinomycetota</taxon>
        <taxon>Actinomycetes</taxon>
        <taxon>Streptosporangiales</taxon>
        <taxon>Thermomonosporaceae</taxon>
        <taxon>Actinomadura</taxon>
    </lineage>
</organism>
<feature type="region of interest" description="Disordered" evidence="1">
    <location>
        <begin position="456"/>
        <end position="475"/>
    </location>
</feature>
<dbReference type="InterPro" id="IPR011613">
    <property type="entry name" value="GH15-like"/>
</dbReference>
<dbReference type="SUPFAM" id="SSF48208">
    <property type="entry name" value="Six-hairpin glycosidases"/>
    <property type="match status" value="1"/>
</dbReference>
<dbReference type="GO" id="GO:0016787">
    <property type="term" value="F:hydrolase activity"/>
    <property type="evidence" value="ECO:0007669"/>
    <property type="project" value="UniProtKB-KW"/>
</dbReference>
<feature type="domain" description="Trehalase-like N-terminal" evidence="3">
    <location>
        <begin position="23"/>
        <end position="146"/>
    </location>
</feature>
<dbReference type="Pfam" id="PF19291">
    <property type="entry name" value="TREH_N"/>
    <property type="match status" value="1"/>
</dbReference>
<dbReference type="PANTHER" id="PTHR31616:SF10">
    <property type="entry name" value="TREHALASE"/>
    <property type="match status" value="1"/>
</dbReference>
<dbReference type="Pfam" id="PF00723">
    <property type="entry name" value="Glyco_hydro_15"/>
    <property type="match status" value="1"/>
</dbReference>
<dbReference type="Proteomes" id="UP001596380">
    <property type="component" value="Unassembled WGS sequence"/>
</dbReference>
<name>A0ABW2D141_9ACTN</name>
<evidence type="ECO:0000259" key="2">
    <source>
        <dbReference type="Pfam" id="PF00723"/>
    </source>
</evidence>
<comment type="caution">
    <text evidence="4">The sequence shown here is derived from an EMBL/GenBank/DDBJ whole genome shotgun (WGS) entry which is preliminary data.</text>
</comment>
<dbReference type="PANTHER" id="PTHR31616">
    <property type="entry name" value="TREHALASE"/>
    <property type="match status" value="1"/>
</dbReference>
<protein>
    <submittedName>
        <fullName evidence="4">Glycoside hydrolase family 15 protein</fullName>
    </submittedName>
</protein>
<evidence type="ECO:0000256" key="1">
    <source>
        <dbReference type="SAM" id="MobiDB-lite"/>
    </source>
</evidence>
<sequence>MPPVTPADGLSAASTMPWALRDYAFLGDGERGAVVGPRGEVVWLCAPRWDGDAVFSALLGGPGEYLVRPEDDWHVWGGYYEDGTLIRVSRWVSADAVIECRDAFASPAAPGRLVLLRRIRAVRGEARVRVRLDPRPGFGGHAVDWRREGGLWCASGGGLDVRWAGAAEARPAPGGGLRTSLALREGGAHDLVLEVSGDGGPPGVLEAAPLWEATERWWRAAVPRCADLPADADARHAYAVLNGLTSAGGGMVAAATTALPERADTGRNYDYRYAWLRDQAYAGIAVAVHGPHPLLDRAVRFAAARVLEDGGRLRPAYTVSGGRVPPERSLSLPGYPGGGDRVGNHAGEQFQLDTFGEVLQLFAAAAAHDRLDGDARRAVDVVVEAVEASWLEPDAGVWELERRWWAHSRLAVLCGLRSLAGVLPGRDARRWLELADGVERETRRRCLRKDGAWARAEDDQGPDASMLAPLGRGGLPDGDPSVARTRRLIARELTRDGFVYRFHHEGNPLGEAEGAFLLCGFTMAMATVREGDALGAYRWFERTRSAYGPAGLFAEEYDVGQRQLRGNLPQAFVHAALLESVARLASA</sequence>
<feature type="domain" description="GH15-like" evidence="2">
    <location>
        <begin position="247"/>
        <end position="580"/>
    </location>
</feature>
<dbReference type="Gene3D" id="1.50.10.10">
    <property type="match status" value="1"/>
</dbReference>
<keyword evidence="5" id="KW-1185">Reference proteome</keyword>
<proteinExistence type="predicted"/>
<dbReference type="EMBL" id="JBHSXS010000064">
    <property type="protein sequence ID" value="MFC6886976.1"/>
    <property type="molecule type" value="Genomic_DNA"/>
</dbReference>
<evidence type="ECO:0000313" key="5">
    <source>
        <dbReference type="Proteomes" id="UP001596380"/>
    </source>
</evidence>
<evidence type="ECO:0000313" key="4">
    <source>
        <dbReference type="EMBL" id="MFC6886976.1"/>
    </source>
</evidence>
<accession>A0ABW2D141</accession>
<dbReference type="InterPro" id="IPR008928">
    <property type="entry name" value="6-hairpin_glycosidase_sf"/>
</dbReference>
<evidence type="ECO:0000259" key="3">
    <source>
        <dbReference type="Pfam" id="PF19291"/>
    </source>
</evidence>
<keyword evidence="4" id="KW-0378">Hydrolase</keyword>
<dbReference type="InterPro" id="IPR045582">
    <property type="entry name" value="Trehalase-like_N"/>
</dbReference>
<gene>
    <name evidence="4" type="ORF">ACFQKB_44930</name>
</gene>
<reference evidence="5" key="1">
    <citation type="journal article" date="2019" name="Int. J. Syst. Evol. Microbiol.">
        <title>The Global Catalogue of Microorganisms (GCM) 10K type strain sequencing project: providing services to taxonomists for standard genome sequencing and annotation.</title>
        <authorList>
            <consortium name="The Broad Institute Genomics Platform"/>
            <consortium name="The Broad Institute Genome Sequencing Center for Infectious Disease"/>
            <person name="Wu L."/>
            <person name="Ma J."/>
        </authorList>
    </citation>
    <scope>NUCLEOTIDE SEQUENCE [LARGE SCALE GENOMIC DNA]</scope>
    <source>
        <strain evidence="5">JCM 3369</strain>
    </source>
</reference>
<dbReference type="InterPro" id="IPR012341">
    <property type="entry name" value="6hp_glycosidase-like_sf"/>
</dbReference>